<dbReference type="InterPro" id="IPR050346">
    <property type="entry name" value="FMO-like"/>
</dbReference>
<reference evidence="6" key="1">
    <citation type="submission" date="2017-02" db="EMBL/GenBank/DDBJ databases">
        <authorList>
            <person name="Tafer H."/>
            <person name="Lopandic K."/>
        </authorList>
    </citation>
    <scope>NUCLEOTIDE SEQUENCE [LARGE SCALE GENOMIC DNA]</scope>
    <source>
        <strain evidence="6">CBS 366.77</strain>
    </source>
</reference>
<keyword evidence="3" id="KW-0274">FAD</keyword>
<proteinExistence type="inferred from homology"/>
<protein>
    <submittedName>
        <fullName evidence="5">Flavin-binding monooxygenase-like protein</fullName>
    </submittedName>
</protein>
<dbReference type="InterPro" id="IPR036188">
    <property type="entry name" value="FAD/NAD-bd_sf"/>
</dbReference>
<comment type="caution">
    <text evidence="5">The sequence shown here is derived from an EMBL/GenBank/DDBJ whole genome shotgun (WGS) entry which is preliminary data.</text>
</comment>
<organism evidence="5 6">
    <name type="scientific">Aspergillus sclerotialis</name>
    <dbReference type="NCBI Taxonomy" id="2070753"/>
    <lineage>
        <taxon>Eukaryota</taxon>
        <taxon>Fungi</taxon>
        <taxon>Dikarya</taxon>
        <taxon>Ascomycota</taxon>
        <taxon>Pezizomycotina</taxon>
        <taxon>Eurotiomycetes</taxon>
        <taxon>Eurotiomycetidae</taxon>
        <taxon>Eurotiales</taxon>
        <taxon>Aspergillaceae</taxon>
        <taxon>Aspergillus</taxon>
        <taxon>Aspergillus subgen. Polypaecilum</taxon>
    </lineage>
</organism>
<gene>
    <name evidence="5" type="ORF">PHISCL_01791</name>
</gene>
<dbReference type="EMBL" id="MVGC01000035">
    <property type="protein sequence ID" value="RJE25884.1"/>
    <property type="molecule type" value="Genomic_DNA"/>
</dbReference>
<dbReference type="Proteomes" id="UP000266188">
    <property type="component" value="Unassembled WGS sequence"/>
</dbReference>
<dbReference type="GO" id="GO:0050661">
    <property type="term" value="F:NADP binding"/>
    <property type="evidence" value="ECO:0007669"/>
    <property type="project" value="InterPro"/>
</dbReference>
<dbReference type="GO" id="GO:0050660">
    <property type="term" value="F:flavin adenine dinucleotide binding"/>
    <property type="evidence" value="ECO:0007669"/>
    <property type="project" value="InterPro"/>
</dbReference>
<dbReference type="Gene3D" id="3.50.50.60">
    <property type="entry name" value="FAD/NAD(P)-binding domain"/>
    <property type="match status" value="1"/>
</dbReference>
<evidence type="ECO:0000256" key="1">
    <source>
        <dbReference type="ARBA" id="ARBA00009183"/>
    </source>
</evidence>
<sequence>MNQVEVLIVGAGLHGLVMGKTYLEVCPGANLLVVDQASSIGGTWAEERIYPGLKTNNLVGSYELSDFPMDPEQHGLKVGEHIPGHTVHQYLHEFAEHFGLYEHILLRTKVVSATLLQDGSWQVTLNSLPISESAQPSVHNVFAEKIVLATGLTSEAYLPTFQGQDEFQGTILHSRQLAARAADLSASQNTVIIGGNKSAWDASYLAARSGAHVDMVIRPSGGGPSFAWPAYFKLWGFKTSLSRLASTRIFTCFDPSPLGYTGPFSLFRRFLHRTSLGRKILFRFWRSMDACIKKLNGYDEYPELEKLKPFITPFWMGNSLSILNYESNWFDLVRDGKIDVHIANVASLSKTKVRLSDGTILNADTLVYCTGWKAGPSAKLTPEGVMATTSFPTQPSGADSSLQVDVVESIYNMVPYLRTLPRRESNAPRVAECQCSTRKTNTKRPFRLYRLTVPSDRQYLSAKNLAFLGAHASIYTVMMAQVQALWATAFFLGKLEHLNAPNLDIESIEYNAIFDSVYEKIRRPKETGGLGDKYPDLVFDSLAYIDVLLRDLGLKVKRKKSFFKEMFEPYQLSDYRGLVQEWKRTRACTELKR</sequence>
<dbReference type="OrthoDB" id="2915840at2759"/>
<evidence type="ECO:0000256" key="3">
    <source>
        <dbReference type="ARBA" id="ARBA00022827"/>
    </source>
</evidence>
<keyword evidence="4" id="KW-0560">Oxidoreductase</keyword>
<dbReference type="Pfam" id="PF00743">
    <property type="entry name" value="FMO-like"/>
    <property type="match status" value="1"/>
</dbReference>
<keyword evidence="5" id="KW-0503">Monooxygenase</keyword>
<dbReference type="PANTHER" id="PTHR23023">
    <property type="entry name" value="DIMETHYLANILINE MONOOXYGENASE"/>
    <property type="match status" value="1"/>
</dbReference>
<dbReference type="InterPro" id="IPR020946">
    <property type="entry name" value="Flavin_mOase-like"/>
</dbReference>
<dbReference type="SUPFAM" id="SSF51905">
    <property type="entry name" value="FAD/NAD(P)-binding domain"/>
    <property type="match status" value="2"/>
</dbReference>
<comment type="similarity">
    <text evidence="1">Belongs to the FMO family.</text>
</comment>
<keyword evidence="6" id="KW-1185">Reference proteome</keyword>
<dbReference type="GO" id="GO:0004499">
    <property type="term" value="F:N,N-dimethylaniline monooxygenase activity"/>
    <property type="evidence" value="ECO:0007669"/>
    <property type="project" value="InterPro"/>
</dbReference>
<dbReference type="AlphaFoldDB" id="A0A3A3A2G9"/>
<accession>A0A3A3A2G9</accession>
<evidence type="ECO:0000256" key="2">
    <source>
        <dbReference type="ARBA" id="ARBA00022630"/>
    </source>
</evidence>
<evidence type="ECO:0000256" key="4">
    <source>
        <dbReference type="ARBA" id="ARBA00023002"/>
    </source>
</evidence>
<evidence type="ECO:0000313" key="5">
    <source>
        <dbReference type="EMBL" id="RJE25884.1"/>
    </source>
</evidence>
<keyword evidence="2" id="KW-0285">Flavoprotein</keyword>
<name>A0A3A3A2G9_9EURO</name>
<evidence type="ECO:0000313" key="6">
    <source>
        <dbReference type="Proteomes" id="UP000266188"/>
    </source>
</evidence>